<evidence type="ECO:0000313" key="1">
    <source>
        <dbReference type="EMBL" id="WVZ96519.1"/>
    </source>
</evidence>
<protein>
    <submittedName>
        <fullName evidence="1">Uncharacterized protein</fullName>
    </submittedName>
</protein>
<dbReference type="AlphaFoldDB" id="A0AAQ3UWD2"/>
<feature type="non-terminal residue" evidence="1">
    <location>
        <position position="399"/>
    </location>
</feature>
<gene>
    <name evidence="1" type="ORF">U9M48_042149</name>
</gene>
<dbReference type="Proteomes" id="UP001341281">
    <property type="component" value="Chromosome 10"/>
</dbReference>
<dbReference type="EMBL" id="CP144754">
    <property type="protein sequence ID" value="WVZ96519.1"/>
    <property type="molecule type" value="Genomic_DNA"/>
</dbReference>
<reference evidence="1 2" key="1">
    <citation type="submission" date="2024-02" db="EMBL/GenBank/DDBJ databases">
        <title>High-quality chromosome-scale genome assembly of Pensacola bahiagrass (Paspalum notatum Flugge var. saurae).</title>
        <authorList>
            <person name="Vega J.M."/>
            <person name="Podio M."/>
            <person name="Orjuela J."/>
            <person name="Siena L.A."/>
            <person name="Pessino S.C."/>
            <person name="Combes M.C."/>
            <person name="Mariac C."/>
            <person name="Albertini E."/>
            <person name="Pupilli F."/>
            <person name="Ortiz J.P.A."/>
            <person name="Leblanc O."/>
        </authorList>
    </citation>
    <scope>NUCLEOTIDE SEQUENCE [LARGE SCALE GENOMIC DNA]</scope>
    <source>
        <strain evidence="1">R1</strain>
        <tissue evidence="1">Leaf</tissue>
    </source>
</reference>
<dbReference type="InterPro" id="IPR036322">
    <property type="entry name" value="WD40_repeat_dom_sf"/>
</dbReference>
<sequence length="399" mass="44341">AYMDARRNPEILVNKGWKKSADIVSSGHTRALCLPDASTSSSKVMCLLYTNEGDRLLALSSNAVHKLWKWEHGDEGNPRGKASTSVPPQLWQPEAGIVMINDTANGNPEAAAACTAVLSMFDLSKLKSVVCLLHCLTQQYSLVVSWPGRLALFDLIHQFCGIAHRMKCYLYLLQPSSHSTRKTISWLLEWMTRQLKFVMSLVKKITELAFSKSENVLVSSDFDAQLCVWRMEDWEKTYSTYIQPPCNCSGALVGDTTVQYHYDETHILVVHETQLAIYDVKLECPCSWTPRDALPAPISSTIYSSDGLLVCSGFCAGAIGIFEAESLTLQCRIARYAYIPSSVSRCVWSPKIYILVLSTITLIQMVTTNLFLLLDYCCILPSGGGNVYPMAVAANPWKP</sequence>
<evidence type="ECO:0000313" key="2">
    <source>
        <dbReference type="Proteomes" id="UP001341281"/>
    </source>
</evidence>
<dbReference type="Gene3D" id="2.130.10.10">
    <property type="entry name" value="YVTN repeat-like/Quinoprotein amine dehydrogenase"/>
    <property type="match status" value="1"/>
</dbReference>
<dbReference type="PANTHER" id="PTHR44083">
    <property type="entry name" value="TOPLESS-RELATED PROTEIN 1-RELATED"/>
    <property type="match status" value="1"/>
</dbReference>
<dbReference type="InterPro" id="IPR015943">
    <property type="entry name" value="WD40/YVTN_repeat-like_dom_sf"/>
</dbReference>
<dbReference type="GO" id="GO:0006355">
    <property type="term" value="P:regulation of DNA-templated transcription"/>
    <property type="evidence" value="ECO:0007669"/>
    <property type="project" value="InterPro"/>
</dbReference>
<dbReference type="SUPFAM" id="SSF50978">
    <property type="entry name" value="WD40 repeat-like"/>
    <property type="match status" value="1"/>
</dbReference>
<name>A0AAQ3UWD2_PASNO</name>
<dbReference type="PANTHER" id="PTHR44083:SF49">
    <property type="entry name" value="OS05G0240200 PROTEIN"/>
    <property type="match status" value="1"/>
</dbReference>
<dbReference type="InterPro" id="IPR027728">
    <property type="entry name" value="Topless_fam"/>
</dbReference>
<accession>A0AAQ3UWD2</accession>
<keyword evidence="2" id="KW-1185">Reference proteome</keyword>
<proteinExistence type="predicted"/>
<organism evidence="1 2">
    <name type="scientific">Paspalum notatum var. saurae</name>
    <dbReference type="NCBI Taxonomy" id="547442"/>
    <lineage>
        <taxon>Eukaryota</taxon>
        <taxon>Viridiplantae</taxon>
        <taxon>Streptophyta</taxon>
        <taxon>Embryophyta</taxon>
        <taxon>Tracheophyta</taxon>
        <taxon>Spermatophyta</taxon>
        <taxon>Magnoliopsida</taxon>
        <taxon>Liliopsida</taxon>
        <taxon>Poales</taxon>
        <taxon>Poaceae</taxon>
        <taxon>PACMAD clade</taxon>
        <taxon>Panicoideae</taxon>
        <taxon>Andropogonodae</taxon>
        <taxon>Paspaleae</taxon>
        <taxon>Paspalinae</taxon>
        <taxon>Paspalum</taxon>
    </lineage>
</organism>